<proteinExistence type="predicted"/>
<dbReference type="PANTHER" id="PTHR36693:SF1">
    <property type="entry name" value="GH02722P"/>
    <property type="match status" value="1"/>
</dbReference>
<dbReference type="PANTHER" id="PTHR36693">
    <property type="entry name" value="GH02722P"/>
    <property type="match status" value="1"/>
</dbReference>
<organism evidence="1 2">
    <name type="scientific">Calicophoron daubneyi</name>
    <name type="common">Rumen fluke</name>
    <name type="synonym">Paramphistomum daubneyi</name>
    <dbReference type="NCBI Taxonomy" id="300641"/>
    <lineage>
        <taxon>Eukaryota</taxon>
        <taxon>Metazoa</taxon>
        <taxon>Spiralia</taxon>
        <taxon>Lophotrochozoa</taxon>
        <taxon>Platyhelminthes</taxon>
        <taxon>Trematoda</taxon>
        <taxon>Digenea</taxon>
        <taxon>Plagiorchiida</taxon>
        <taxon>Pronocephalata</taxon>
        <taxon>Paramphistomoidea</taxon>
        <taxon>Paramphistomidae</taxon>
        <taxon>Calicophoron</taxon>
    </lineage>
</organism>
<accession>A0AAV2T0L7</accession>
<dbReference type="InterPro" id="IPR032072">
    <property type="entry name" value="DUF4807"/>
</dbReference>
<name>A0AAV2T0L7_CALDB</name>
<sequence>MLMLVTFGGKVAYVRNAKCPNGYSKTILDAFNSYPALSVCERLSPLIGILPPSCRSADRFHVFTLHIRQYQYLLELMRNRRFRSQFSQYLSASDRLPAAFSCPQGYQASIDMAFWEVVALRLYKYTILYEAMAWFSTLGGGFSCLGEKSFGAAEIAGKISLIQFRLATEMHSAVIMAKARLWFAQSLMQQGHLSQSANILKSIHRHWKPLMHSDTPAEERIDLMALGLWERLRYLWHQRLRWKRMLTGSSHEMTKGTEHSTNYRFPDLSVLFNSIYGTKY</sequence>
<dbReference type="AlphaFoldDB" id="A0AAV2T0L7"/>
<evidence type="ECO:0000313" key="2">
    <source>
        <dbReference type="Proteomes" id="UP001497525"/>
    </source>
</evidence>
<evidence type="ECO:0000313" key="1">
    <source>
        <dbReference type="EMBL" id="CAL5130775.1"/>
    </source>
</evidence>
<comment type="caution">
    <text evidence="1">The sequence shown here is derived from an EMBL/GenBank/DDBJ whole genome shotgun (WGS) entry which is preliminary data.</text>
</comment>
<gene>
    <name evidence="1" type="ORF">CDAUBV1_LOCUS2934</name>
</gene>
<dbReference type="Proteomes" id="UP001497525">
    <property type="component" value="Unassembled WGS sequence"/>
</dbReference>
<protein>
    <submittedName>
        <fullName evidence="1">Uncharacterized protein</fullName>
    </submittedName>
</protein>
<dbReference type="EMBL" id="CAXLJL010000073">
    <property type="protein sequence ID" value="CAL5130775.1"/>
    <property type="molecule type" value="Genomic_DNA"/>
</dbReference>
<reference evidence="1" key="1">
    <citation type="submission" date="2024-06" db="EMBL/GenBank/DDBJ databases">
        <authorList>
            <person name="Liu X."/>
            <person name="Lenzi L."/>
            <person name="Haldenby T S."/>
            <person name="Uol C."/>
        </authorList>
    </citation>
    <scope>NUCLEOTIDE SEQUENCE</scope>
</reference>
<dbReference type="Pfam" id="PF16065">
    <property type="entry name" value="DUF4807"/>
    <property type="match status" value="1"/>
</dbReference>